<dbReference type="InParanoid" id="D1YVD6"/>
<reference evidence="2 3" key="2">
    <citation type="journal article" date="2008" name="Int. J. Syst. Evol. Microbiol.">
        <title>Methanocella paludicola gen. nov., sp. nov., a methane-producing archaeon, the first isolate of the lineage 'Rice Cluster I', and proposal of the new archaeal order Methanocellales ord. nov.</title>
        <authorList>
            <person name="Sakai S."/>
            <person name="Imachi H."/>
            <person name="Hanada S."/>
            <person name="Ohashi A."/>
            <person name="Harada H."/>
            <person name="Kamagata Y."/>
        </authorList>
    </citation>
    <scope>NUCLEOTIDE SEQUENCE [LARGE SCALE GENOMIC DNA]</scope>
    <source>
        <strain evidence="3">DSM 17711 / JCM 13418 / NBRC 101707 / SANAE</strain>
    </source>
</reference>
<evidence type="ECO:0000313" key="3">
    <source>
        <dbReference type="Proteomes" id="UP000001882"/>
    </source>
</evidence>
<dbReference type="OrthoDB" id="137652at2157"/>
<name>D1YVD6_METPS</name>
<dbReference type="AlphaFoldDB" id="D1YVD6"/>
<feature type="transmembrane region" description="Helical" evidence="1">
    <location>
        <begin position="134"/>
        <end position="162"/>
    </location>
</feature>
<keyword evidence="1" id="KW-0472">Membrane</keyword>
<accession>D1YVD6</accession>
<sequence length="349" mass="38119">MTEWWAFKPITTAFEKAKKILLEPFNAWAWLKLMIIVFFVGTGSSRISNQFSNMANYRTGPEDTAGIEQGITSLLSNSTILAIIIVAALLIILVAVLFAYLRNVFSFVLIKALTSGDVHIIQPLKENLGRGFRLFVFTLAASILTLVVVLAFIAIAILLILLAVQAGTSSAAGIVTLILVICVICLLILLMVLFSIAMGIFIGFTYDFVAPMVYFKGRGIVESWKWLWASIKKDWQQYGVYVITRWALELAVGLLSMIIIVPVALIFIAILVAGCILAAAVAKTSVALAVVIGLVLLVVLALFLIALMAISMPIAVYFRYYSLDVLKHIDPSAVIYSERFAPPPATLPA</sequence>
<keyword evidence="1" id="KW-1133">Transmembrane helix</keyword>
<feature type="transmembrane region" description="Helical" evidence="1">
    <location>
        <begin position="174"/>
        <end position="204"/>
    </location>
</feature>
<dbReference type="RefSeq" id="WP_012899088.1">
    <property type="nucleotide sequence ID" value="NC_013665.1"/>
</dbReference>
<dbReference type="Proteomes" id="UP000001882">
    <property type="component" value="Chromosome"/>
</dbReference>
<dbReference type="KEGG" id="mpd:MCP_0336"/>
<feature type="transmembrane region" description="Helical" evidence="1">
    <location>
        <begin position="80"/>
        <end position="101"/>
    </location>
</feature>
<feature type="transmembrane region" description="Helical" evidence="1">
    <location>
        <begin position="254"/>
        <end position="279"/>
    </location>
</feature>
<protein>
    <recommendedName>
        <fullName evidence="4">DUF4013 domain-containing protein</fullName>
    </recommendedName>
</protein>
<feature type="transmembrane region" description="Helical" evidence="1">
    <location>
        <begin position="27"/>
        <end position="48"/>
    </location>
</feature>
<dbReference type="EMBL" id="AP011532">
    <property type="protein sequence ID" value="BAI60408.1"/>
    <property type="molecule type" value="Genomic_DNA"/>
</dbReference>
<dbReference type="GeneID" id="8682900"/>
<keyword evidence="1" id="KW-0812">Transmembrane</keyword>
<dbReference type="Pfam" id="PF24400">
    <property type="entry name" value="DUF7544"/>
    <property type="match status" value="1"/>
</dbReference>
<evidence type="ECO:0008006" key="4">
    <source>
        <dbReference type="Google" id="ProtNLM"/>
    </source>
</evidence>
<keyword evidence="3" id="KW-1185">Reference proteome</keyword>
<feature type="transmembrane region" description="Helical" evidence="1">
    <location>
        <begin position="286"/>
        <end position="318"/>
    </location>
</feature>
<gene>
    <name evidence="2" type="ordered locus">MCP_0336</name>
</gene>
<dbReference type="STRING" id="304371.MCP_0336"/>
<proteinExistence type="predicted"/>
<evidence type="ECO:0000256" key="1">
    <source>
        <dbReference type="SAM" id="Phobius"/>
    </source>
</evidence>
<reference evidence="2 3" key="1">
    <citation type="journal article" date="2007" name="Appl. Environ. Microbiol.">
        <title>Isolation of key methanogens for global methane emission from rice paddy fields: a novel isolate affiliated with the clone cluster rice cluster I.</title>
        <authorList>
            <person name="Sakai S."/>
            <person name="Imachi H."/>
            <person name="Sekiguchi Y."/>
            <person name="Ohashi A."/>
            <person name="Harada H."/>
            <person name="Kamagata Y."/>
        </authorList>
    </citation>
    <scope>NUCLEOTIDE SEQUENCE [LARGE SCALE GENOMIC DNA]</scope>
    <source>
        <strain evidence="3">DSM 17711 / JCM 13418 / NBRC 101707 / SANAE</strain>
    </source>
</reference>
<dbReference type="eggNOG" id="arCOG04706">
    <property type="taxonomic scope" value="Archaea"/>
</dbReference>
<evidence type="ECO:0000313" key="2">
    <source>
        <dbReference type="EMBL" id="BAI60408.1"/>
    </source>
</evidence>
<organism evidence="2 3">
    <name type="scientific">Methanocella paludicola (strain DSM 17711 / JCM 13418 / NBRC 101707 / SANAE)</name>
    <dbReference type="NCBI Taxonomy" id="304371"/>
    <lineage>
        <taxon>Archaea</taxon>
        <taxon>Methanobacteriati</taxon>
        <taxon>Methanobacteriota</taxon>
        <taxon>Stenosarchaea group</taxon>
        <taxon>Methanomicrobia</taxon>
        <taxon>Methanocellales</taxon>
        <taxon>Methanocellaceae</taxon>
        <taxon>Methanocella</taxon>
    </lineage>
</organism>
<dbReference type="InterPro" id="IPR055966">
    <property type="entry name" value="DUF7544"/>
</dbReference>
<reference evidence="3" key="3">
    <citation type="journal article" date="2011" name="PLoS ONE">
        <title>Genome sequence of a mesophilic hydrogenotrophic methanogen Methanocella paludicola, the first cultivated representative of the order Methanocellales.</title>
        <authorList>
            <person name="Sakai S."/>
            <person name="Takaki Y."/>
            <person name="Shimamura S."/>
            <person name="Sekine M."/>
            <person name="Tajima T."/>
            <person name="Kosugi H."/>
            <person name="Ichikawa N."/>
            <person name="Tasumi E."/>
            <person name="Hiraki A.T."/>
            <person name="Shimizu A."/>
            <person name="Kato Y."/>
            <person name="Nishiko R."/>
            <person name="Mori K."/>
            <person name="Fujita N."/>
            <person name="Imachi H."/>
            <person name="Takai K."/>
        </authorList>
    </citation>
    <scope>NUCLEOTIDE SEQUENCE [LARGE SCALE GENOMIC DNA]</scope>
    <source>
        <strain evidence="3">DSM 17711 / JCM 13418 / NBRC 101707 / SANAE</strain>
    </source>
</reference>
<dbReference type="PATRIC" id="fig|304371.9.peg.344"/>